<reference evidence="1 2" key="1">
    <citation type="submission" date="2016-07" db="EMBL/GenBank/DDBJ databases">
        <title>Pervasive Adenine N6-methylation of Active Genes in Fungi.</title>
        <authorList>
            <consortium name="DOE Joint Genome Institute"/>
            <person name="Mondo S.J."/>
            <person name="Dannebaum R.O."/>
            <person name="Kuo R.C."/>
            <person name="Labutti K."/>
            <person name="Haridas S."/>
            <person name="Kuo A."/>
            <person name="Salamov A."/>
            <person name="Ahrendt S.R."/>
            <person name="Lipzen A."/>
            <person name="Sullivan W."/>
            <person name="Andreopoulos W.B."/>
            <person name="Clum A."/>
            <person name="Lindquist E."/>
            <person name="Daum C."/>
            <person name="Ramamoorthy G.K."/>
            <person name="Gryganskyi A."/>
            <person name="Culley D."/>
            <person name="Magnuson J.K."/>
            <person name="James T.Y."/>
            <person name="O'Malley M.A."/>
            <person name="Stajich J.E."/>
            <person name="Spatafora J.W."/>
            <person name="Visel A."/>
            <person name="Grigoriev I.V."/>
        </authorList>
    </citation>
    <scope>NUCLEOTIDE SEQUENCE [LARGE SCALE GENOMIC DNA]</scope>
    <source>
        <strain evidence="1 2">NRRL 3116</strain>
    </source>
</reference>
<gene>
    <name evidence="1" type="ORF">BCR41DRAFT_398551</name>
</gene>
<sequence length="395" mass="44069">MEDPSLFSGVKANIVAGNVPLSSKVWRSVNEALIEASPISSPSWQKALYFADKVGEYPIGIALEGKEYNVMVKKEIFNKLPSQPTFIPIIRPIQGSESPAAWDIQQCVKCSSPLQPPIKNILEKSPFIGSLSTRHYIELLKMTAKLLNLNWTTYPQARQISSHILSGVIMFYTEQSDQSCILINEVESYGRTRMIDCHSEQRTAVKGVPKDTSLPETVRKDRYKGVHPVTLHKKDGKRLVIGTFTCNILVTSCVRLDPEGKSAVSVGGDTQIFVISERDTSKIRIFLNSERIKLCKEMKKKSLSRVTRNMGMECLRQIRTKFDQFGAYDLSRCSGPMTNSIPFQPYTIFTIANSGGGRGRAFGAGFLFNKLGQAVIIDEERAKLARSVIKVSLDH</sequence>
<dbReference type="InParanoid" id="A0A1Y2GHR9"/>
<evidence type="ECO:0000313" key="1">
    <source>
        <dbReference type="EMBL" id="ORZ10011.1"/>
    </source>
</evidence>
<comment type="caution">
    <text evidence="1">The sequence shown here is derived from an EMBL/GenBank/DDBJ whole genome shotgun (WGS) entry which is preliminary data.</text>
</comment>
<evidence type="ECO:0000313" key="2">
    <source>
        <dbReference type="Proteomes" id="UP000193648"/>
    </source>
</evidence>
<dbReference type="STRING" id="64571.A0A1Y2GHR9"/>
<dbReference type="EMBL" id="MCFF01000032">
    <property type="protein sequence ID" value="ORZ10011.1"/>
    <property type="molecule type" value="Genomic_DNA"/>
</dbReference>
<dbReference type="RefSeq" id="XP_021879101.1">
    <property type="nucleotide sequence ID" value="XM_022028970.1"/>
</dbReference>
<dbReference type="GeneID" id="33570813"/>
<dbReference type="OrthoDB" id="2250876at2759"/>
<keyword evidence="2" id="KW-1185">Reference proteome</keyword>
<accession>A0A1Y2GHR9</accession>
<protein>
    <submittedName>
        <fullName evidence="1">Uncharacterized protein</fullName>
    </submittedName>
</protein>
<organism evidence="1 2">
    <name type="scientific">Lobosporangium transversale</name>
    <dbReference type="NCBI Taxonomy" id="64571"/>
    <lineage>
        <taxon>Eukaryota</taxon>
        <taxon>Fungi</taxon>
        <taxon>Fungi incertae sedis</taxon>
        <taxon>Mucoromycota</taxon>
        <taxon>Mortierellomycotina</taxon>
        <taxon>Mortierellomycetes</taxon>
        <taxon>Mortierellales</taxon>
        <taxon>Mortierellaceae</taxon>
        <taxon>Lobosporangium</taxon>
    </lineage>
</organism>
<name>A0A1Y2GHR9_9FUNG</name>
<dbReference type="Proteomes" id="UP000193648">
    <property type="component" value="Unassembled WGS sequence"/>
</dbReference>
<dbReference type="AlphaFoldDB" id="A0A1Y2GHR9"/>
<proteinExistence type="predicted"/>